<dbReference type="EMBL" id="GGEC01000671">
    <property type="protein sequence ID" value="MBW81154.1"/>
    <property type="molecule type" value="Transcribed_RNA"/>
</dbReference>
<reference evidence="1" key="1">
    <citation type="submission" date="2018-02" db="EMBL/GenBank/DDBJ databases">
        <title>Rhizophora mucronata_Transcriptome.</title>
        <authorList>
            <person name="Meera S.P."/>
            <person name="Sreeshan A."/>
            <person name="Augustine A."/>
        </authorList>
    </citation>
    <scope>NUCLEOTIDE SEQUENCE</scope>
    <source>
        <tissue evidence="1">Leaf</tissue>
    </source>
</reference>
<dbReference type="AlphaFoldDB" id="A0A2P2IIU5"/>
<sequence length="37" mass="4615">MQFTLLHQHICCPRCRSRRRLRWRLLRALTGTRRPPQ</sequence>
<protein>
    <submittedName>
        <fullName evidence="1">Uncharacterized protein</fullName>
    </submittedName>
</protein>
<evidence type="ECO:0000313" key="1">
    <source>
        <dbReference type="EMBL" id="MBW81154.1"/>
    </source>
</evidence>
<name>A0A2P2IIU5_RHIMU</name>
<proteinExistence type="predicted"/>
<organism evidence="1">
    <name type="scientific">Rhizophora mucronata</name>
    <name type="common">Asiatic mangrove</name>
    <dbReference type="NCBI Taxonomy" id="61149"/>
    <lineage>
        <taxon>Eukaryota</taxon>
        <taxon>Viridiplantae</taxon>
        <taxon>Streptophyta</taxon>
        <taxon>Embryophyta</taxon>
        <taxon>Tracheophyta</taxon>
        <taxon>Spermatophyta</taxon>
        <taxon>Magnoliopsida</taxon>
        <taxon>eudicotyledons</taxon>
        <taxon>Gunneridae</taxon>
        <taxon>Pentapetalae</taxon>
        <taxon>rosids</taxon>
        <taxon>fabids</taxon>
        <taxon>Malpighiales</taxon>
        <taxon>Rhizophoraceae</taxon>
        <taxon>Rhizophora</taxon>
    </lineage>
</organism>
<accession>A0A2P2IIU5</accession>